<gene>
    <name evidence="15" type="ORF">LCOR_09667.1</name>
</gene>
<dbReference type="EMBL" id="CBTN010000061">
    <property type="protein sequence ID" value="CDH58818.1"/>
    <property type="molecule type" value="Genomic_DNA"/>
</dbReference>
<dbReference type="InterPro" id="IPR029000">
    <property type="entry name" value="Cyclophilin-like_dom_sf"/>
</dbReference>
<feature type="domain" description="FYVE-type" evidence="14">
    <location>
        <begin position="222"/>
        <end position="282"/>
    </location>
</feature>
<dbReference type="Proteomes" id="UP000027586">
    <property type="component" value="Unassembled WGS sequence"/>
</dbReference>
<feature type="compositionally biased region" description="Basic and acidic residues" evidence="10">
    <location>
        <begin position="461"/>
        <end position="472"/>
    </location>
</feature>
<protein>
    <recommendedName>
        <fullName evidence="3">peptidylprolyl isomerase</fullName>
        <ecNumber evidence="3">5.2.1.8</ecNumber>
    </recommendedName>
</protein>
<comment type="subcellular location">
    <subcellularLocation>
        <location evidence="2">Endoplasmic reticulum lumen</location>
    </subcellularLocation>
</comment>
<dbReference type="InterPro" id="IPR000306">
    <property type="entry name" value="Znf_FYVE"/>
</dbReference>
<evidence type="ECO:0000313" key="16">
    <source>
        <dbReference type="Proteomes" id="UP000027586"/>
    </source>
</evidence>
<evidence type="ECO:0000256" key="7">
    <source>
        <dbReference type="ARBA" id="ARBA00023110"/>
    </source>
</evidence>
<dbReference type="Pfam" id="PF00160">
    <property type="entry name" value="Pro_isomerase"/>
    <property type="match status" value="1"/>
</dbReference>
<feature type="compositionally biased region" description="Basic and acidic residues" evidence="10">
    <location>
        <begin position="392"/>
        <end position="406"/>
    </location>
</feature>
<keyword evidence="5 9" id="KW-0863">Zinc-finger</keyword>
<dbReference type="FunFam" id="2.40.100.10:FF:000001">
    <property type="entry name" value="Peptidyl-prolyl cis-trans isomerase"/>
    <property type="match status" value="1"/>
</dbReference>
<dbReference type="SUPFAM" id="SSF50891">
    <property type="entry name" value="Cyclophilin-like"/>
    <property type="match status" value="1"/>
</dbReference>
<name>A0A068S8X7_9FUNG</name>
<evidence type="ECO:0000256" key="4">
    <source>
        <dbReference type="ARBA" id="ARBA00022723"/>
    </source>
</evidence>
<dbReference type="GO" id="GO:0016018">
    <property type="term" value="F:cyclosporin A binding"/>
    <property type="evidence" value="ECO:0007669"/>
    <property type="project" value="TreeGrafter"/>
</dbReference>
<dbReference type="CDD" id="cd01926">
    <property type="entry name" value="cyclophilin_ABH_like"/>
    <property type="match status" value="1"/>
</dbReference>
<evidence type="ECO:0000259" key="14">
    <source>
        <dbReference type="PROSITE" id="PS50178"/>
    </source>
</evidence>
<feature type="region of interest" description="Disordered" evidence="10">
    <location>
        <begin position="343"/>
        <end position="487"/>
    </location>
</feature>
<dbReference type="InterPro" id="IPR020892">
    <property type="entry name" value="Cyclophilin-type_PPIase_CS"/>
</dbReference>
<dbReference type="GO" id="GO:0005788">
    <property type="term" value="C:endoplasmic reticulum lumen"/>
    <property type="evidence" value="ECO:0007669"/>
    <property type="project" value="UniProtKB-SubCell"/>
</dbReference>
<evidence type="ECO:0000256" key="2">
    <source>
        <dbReference type="ARBA" id="ARBA00004319"/>
    </source>
</evidence>
<dbReference type="InterPro" id="IPR011011">
    <property type="entry name" value="Znf_FYVE_PHD"/>
</dbReference>
<dbReference type="SUPFAM" id="SSF57903">
    <property type="entry name" value="FYVE/PHD zinc finger"/>
    <property type="match status" value="1"/>
</dbReference>
<dbReference type="Gene3D" id="2.40.100.10">
    <property type="entry name" value="Cyclophilin-like"/>
    <property type="match status" value="1"/>
</dbReference>
<keyword evidence="11" id="KW-0732">Signal</keyword>
<dbReference type="PANTHER" id="PTHR11071">
    <property type="entry name" value="PEPTIDYL-PROLYL CIS-TRANS ISOMERASE"/>
    <property type="match status" value="1"/>
</dbReference>
<feature type="chain" id="PRO_5001652952" description="peptidylprolyl isomerase" evidence="11">
    <location>
        <begin position="26"/>
        <end position="606"/>
    </location>
</feature>
<dbReference type="PRINTS" id="PR00153">
    <property type="entry name" value="CSAPPISMRASE"/>
</dbReference>
<organism evidence="15 16">
    <name type="scientific">Lichtheimia corymbifera JMRC:FSU:9682</name>
    <dbReference type="NCBI Taxonomy" id="1263082"/>
    <lineage>
        <taxon>Eukaryota</taxon>
        <taxon>Fungi</taxon>
        <taxon>Fungi incertae sedis</taxon>
        <taxon>Mucoromycota</taxon>
        <taxon>Mucoromycotina</taxon>
        <taxon>Mucoromycetes</taxon>
        <taxon>Mucorales</taxon>
        <taxon>Lichtheimiaceae</taxon>
        <taxon>Lichtheimia</taxon>
    </lineage>
</organism>
<evidence type="ECO:0000259" key="12">
    <source>
        <dbReference type="PROSITE" id="PS50072"/>
    </source>
</evidence>
<feature type="signal peptide" evidence="11">
    <location>
        <begin position="1"/>
        <end position="25"/>
    </location>
</feature>
<dbReference type="SMART" id="SM00064">
    <property type="entry name" value="FYVE"/>
    <property type="match status" value="1"/>
</dbReference>
<dbReference type="OrthoDB" id="193499at2759"/>
<dbReference type="PROSITE" id="PS50072">
    <property type="entry name" value="CSA_PPIASE_2"/>
    <property type="match status" value="1"/>
</dbReference>
<sequence length="606" mass="69017">MARSRITTLLLALFVVLSTVSYVSAKKGPLVTNKVYFDIKQGDEDLGRIVVGLYGKTVPKTAENFRALATGEKGYGYKGSKFHRVIKQFMIQGGDFTNGDGTGGKSIYGGKFEDENFKLQHTGPGVLSMANAGKNTNGSQFFITTVKTSWLDGRHVVFGKVIEGMDVVEAIEKTKTNRRDKPEVDIVIADSGELPVEEIQHIEFREKYGPGGVFAIPRLKPLPAAKQCAECRATFNLFRPKYHCYSCGSVVCAPCSSHRRVIPKFGYNNPVRCCNTCDTLIQMQQMNSASLLQMSSKQLKNYIRAYNLSAKAAIEKDDLVRIILNTRPISNDSEVYYRNHRHEHLPISPPPPQGNEAGGNGASSTISQMFNDLFSGGGSSSSSSSGSNNAQREAERQRRLQEERIRQQQQRQRRLQEERIRQQQQRQRRQEEERMRQQRAHEQHQRRMEEERIRQQQSREQSQRRQEEERMRRQQQQQSTRKEDTVSVDEMILSKMDPKTLSVKTLKAILRANFVEQSHALEKSDLISRVQWLIDERRKELSANDQTPVNDDSLCRICCDAQQNCVFLDCGHMVTCMDCGKQLVSSKNECPICREPILKLVHVFRS</sequence>
<dbReference type="Pfam" id="PF01363">
    <property type="entry name" value="FYVE"/>
    <property type="match status" value="1"/>
</dbReference>
<dbReference type="GO" id="GO:0006457">
    <property type="term" value="P:protein folding"/>
    <property type="evidence" value="ECO:0007669"/>
    <property type="project" value="InterPro"/>
</dbReference>
<dbReference type="InterPro" id="IPR013083">
    <property type="entry name" value="Znf_RING/FYVE/PHD"/>
</dbReference>
<dbReference type="CDD" id="cd16500">
    <property type="entry name" value="RING-HC_CARP"/>
    <property type="match status" value="1"/>
</dbReference>
<dbReference type="STRING" id="1263082.A0A068S8X7"/>
<dbReference type="InterPro" id="IPR001841">
    <property type="entry name" value="Znf_RING"/>
</dbReference>
<evidence type="ECO:0000256" key="1">
    <source>
        <dbReference type="ARBA" id="ARBA00000971"/>
    </source>
</evidence>
<feature type="compositionally biased region" description="Basic and acidic residues" evidence="10">
    <location>
        <begin position="428"/>
        <end position="454"/>
    </location>
</feature>
<dbReference type="GO" id="GO:0000324">
    <property type="term" value="C:fungal-type vacuole"/>
    <property type="evidence" value="ECO:0007669"/>
    <property type="project" value="TreeGrafter"/>
</dbReference>
<dbReference type="EC" id="5.2.1.8" evidence="3"/>
<dbReference type="GO" id="GO:0003755">
    <property type="term" value="F:peptidyl-prolyl cis-trans isomerase activity"/>
    <property type="evidence" value="ECO:0007669"/>
    <property type="project" value="UniProtKB-KW"/>
</dbReference>
<dbReference type="VEuPathDB" id="FungiDB:LCOR_09667.1"/>
<evidence type="ECO:0000313" key="15">
    <source>
        <dbReference type="EMBL" id="CDH58818.1"/>
    </source>
</evidence>
<proteinExistence type="predicted"/>
<dbReference type="GO" id="GO:0008270">
    <property type="term" value="F:zinc ion binding"/>
    <property type="evidence" value="ECO:0007669"/>
    <property type="project" value="UniProtKB-KW"/>
</dbReference>
<dbReference type="Gene3D" id="3.30.40.10">
    <property type="entry name" value="Zinc/RING finger domain, C3HC4 (zinc finger)"/>
    <property type="match status" value="2"/>
</dbReference>
<accession>A0A068S8X7</accession>
<keyword evidence="7" id="KW-0697">Rotamase</keyword>
<evidence type="ECO:0000256" key="6">
    <source>
        <dbReference type="ARBA" id="ARBA00022833"/>
    </source>
</evidence>
<evidence type="ECO:0000256" key="9">
    <source>
        <dbReference type="PROSITE-ProRule" id="PRU00175"/>
    </source>
</evidence>
<feature type="domain" description="PPIase cyclophilin-type" evidence="12">
    <location>
        <begin position="36"/>
        <end position="193"/>
    </location>
</feature>
<dbReference type="InterPro" id="IPR017455">
    <property type="entry name" value="Znf_FYVE-rel"/>
</dbReference>
<dbReference type="PANTHER" id="PTHR11071:SF561">
    <property type="entry name" value="PEPTIDYL-PROLYL CIS-TRANS ISOMERASE D-RELATED"/>
    <property type="match status" value="1"/>
</dbReference>
<keyword evidence="16" id="KW-1185">Reference proteome</keyword>
<comment type="caution">
    <text evidence="15">The sequence shown here is derived from an EMBL/GenBank/DDBJ whole genome shotgun (WGS) entry which is preliminary data.</text>
</comment>
<keyword evidence="6" id="KW-0862">Zinc</keyword>
<evidence type="ECO:0000256" key="3">
    <source>
        <dbReference type="ARBA" id="ARBA00013194"/>
    </source>
</evidence>
<dbReference type="AlphaFoldDB" id="A0A068S8X7"/>
<evidence type="ECO:0000259" key="13">
    <source>
        <dbReference type="PROSITE" id="PS50089"/>
    </source>
</evidence>
<dbReference type="Pfam" id="PF13920">
    <property type="entry name" value="zf-C3HC4_3"/>
    <property type="match status" value="1"/>
</dbReference>
<dbReference type="SUPFAM" id="SSF57850">
    <property type="entry name" value="RING/U-box"/>
    <property type="match status" value="1"/>
</dbReference>
<evidence type="ECO:0000256" key="10">
    <source>
        <dbReference type="SAM" id="MobiDB-lite"/>
    </source>
</evidence>
<feature type="domain" description="RING-type" evidence="13">
    <location>
        <begin position="555"/>
        <end position="594"/>
    </location>
</feature>
<keyword evidence="4" id="KW-0479">Metal-binding</keyword>
<evidence type="ECO:0000256" key="11">
    <source>
        <dbReference type="SAM" id="SignalP"/>
    </source>
</evidence>
<dbReference type="PROSITE" id="PS50178">
    <property type="entry name" value="ZF_FYVE"/>
    <property type="match status" value="1"/>
</dbReference>
<dbReference type="InterPro" id="IPR002130">
    <property type="entry name" value="Cyclophilin-type_PPIase_dom"/>
</dbReference>
<dbReference type="PROSITE" id="PS50089">
    <property type="entry name" value="ZF_RING_2"/>
    <property type="match status" value="1"/>
</dbReference>
<evidence type="ECO:0000256" key="8">
    <source>
        <dbReference type="ARBA" id="ARBA00023235"/>
    </source>
</evidence>
<comment type="catalytic activity">
    <reaction evidence="1">
        <text>[protein]-peptidylproline (omega=180) = [protein]-peptidylproline (omega=0)</text>
        <dbReference type="Rhea" id="RHEA:16237"/>
        <dbReference type="Rhea" id="RHEA-COMP:10747"/>
        <dbReference type="Rhea" id="RHEA-COMP:10748"/>
        <dbReference type="ChEBI" id="CHEBI:83833"/>
        <dbReference type="ChEBI" id="CHEBI:83834"/>
        <dbReference type="EC" id="5.2.1.8"/>
    </reaction>
</comment>
<reference evidence="15" key="1">
    <citation type="submission" date="2013-08" db="EMBL/GenBank/DDBJ databases">
        <title>Gene expansion shapes genome architecture in the human pathogen Lichtheimia corymbifera: an evolutionary genomics analysis in the ancient terrestrial Mucorales (Mucoromycotina).</title>
        <authorList>
            <person name="Schwartze V.U."/>
            <person name="Winter S."/>
            <person name="Shelest E."/>
            <person name="Marcet-Houben M."/>
            <person name="Horn F."/>
            <person name="Wehner S."/>
            <person name="Hoffmann K."/>
            <person name="Riege K."/>
            <person name="Sammeth M."/>
            <person name="Nowrousian M."/>
            <person name="Valiante V."/>
            <person name="Linde J."/>
            <person name="Jacobsen I.D."/>
            <person name="Marz M."/>
            <person name="Brakhage A.A."/>
            <person name="Gabaldon T."/>
            <person name="Bocker S."/>
            <person name="Voigt K."/>
        </authorList>
    </citation>
    <scope>NUCLEOTIDE SEQUENCE [LARGE SCALE GENOMIC DNA]</scope>
    <source>
        <strain evidence="15">FSU 9682</strain>
    </source>
</reference>
<keyword evidence="8" id="KW-0413">Isomerase</keyword>
<evidence type="ECO:0000256" key="5">
    <source>
        <dbReference type="ARBA" id="ARBA00022771"/>
    </source>
</evidence>
<dbReference type="PROSITE" id="PS00170">
    <property type="entry name" value="CSA_PPIASE_1"/>
    <property type="match status" value="1"/>
</dbReference>